<comment type="caution">
    <text evidence="12">The sequence shown here is derived from an EMBL/GenBank/DDBJ whole genome shotgun (WGS) entry which is preliminary data.</text>
</comment>
<dbReference type="EMBL" id="BAABCR010000015">
    <property type="protein sequence ID" value="GAA4036879.1"/>
    <property type="molecule type" value="Genomic_DNA"/>
</dbReference>
<keyword evidence="13" id="KW-1185">Reference proteome</keyword>
<protein>
    <recommendedName>
        <fullName evidence="2 8">GTPase Der</fullName>
    </recommendedName>
    <alternativeName>
        <fullName evidence="7 8">GTP-binding protein EngA</fullName>
    </alternativeName>
</protein>
<dbReference type="NCBIfam" id="TIGR00231">
    <property type="entry name" value="small_GTP"/>
    <property type="match status" value="2"/>
</dbReference>
<dbReference type="HAMAP" id="MF_00195">
    <property type="entry name" value="GTPase_Der"/>
    <property type="match status" value="1"/>
</dbReference>
<dbReference type="InterPro" id="IPR032859">
    <property type="entry name" value="KH_dom-like"/>
</dbReference>
<dbReference type="PANTHER" id="PTHR43834:SF6">
    <property type="entry name" value="GTPASE DER"/>
    <property type="match status" value="1"/>
</dbReference>
<dbReference type="Pfam" id="PF01926">
    <property type="entry name" value="MMR_HSR1"/>
    <property type="match status" value="2"/>
</dbReference>
<dbReference type="InterPro" id="IPR015946">
    <property type="entry name" value="KH_dom-like_a/b"/>
</dbReference>
<evidence type="ECO:0000256" key="2">
    <source>
        <dbReference type="ARBA" id="ARBA00020953"/>
    </source>
</evidence>
<feature type="domain" description="EngA-type G" evidence="11">
    <location>
        <begin position="179"/>
        <end position="354"/>
    </location>
</feature>
<dbReference type="PANTHER" id="PTHR43834">
    <property type="entry name" value="GTPASE DER"/>
    <property type="match status" value="1"/>
</dbReference>
<feature type="binding site" evidence="8">
    <location>
        <begin position="58"/>
        <end position="62"/>
    </location>
    <ligand>
        <name>GTP</name>
        <dbReference type="ChEBI" id="CHEBI:37565"/>
        <label>1</label>
    </ligand>
</feature>
<dbReference type="CDD" id="cd01894">
    <property type="entry name" value="EngA1"/>
    <property type="match status" value="1"/>
</dbReference>
<evidence type="ECO:0000313" key="12">
    <source>
        <dbReference type="EMBL" id="GAA4036879.1"/>
    </source>
</evidence>
<dbReference type="NCBIfam" id="TIGR03594">
    <property type="entry name" value="GTPase_EngA"/>
    <property type="match status" value="1"/>
</dbReference>
<evidence type="ECO:0000256" key="8">
    <source>
        <dbReference type="HAMAP-Rule" id="MF_00195"/>
    </source>
</evidence>
<evidence type="ECO:0000256" key="1">
    <source>
        <dbReference type="ARBA" id="ARBA00008279"/>
    </source>
</evidence>
<feature type="binding site" evidence="8">
    <location>
        <begin position="121"/>
        <end position="124"/>
    </location>
    <ligand>
        <name>GTP</name>
        <dbReference type="ChEBI" id="CHEBI:37565"/>
        <label>1</label>
    </ligand>
</feature>
<dbReference type="Proteomes" id="UP001500968">
    <property type="component" value="Unassembled WGS sequence"/>
</dbReference>
<accession>A0ABP7U6H8</accession>
<evidence type="ECO:0000256" key="10">
    <source>
        <dbReference type="RuleBase" id="RU004481"/>
    </source>
</evidence>
<keyword evidence="6 8" id="KW-0342">GTP-binding</keyword>
<comment type="subunit">
    <text evidence="8">Associates with the 50S ribosomal subunit.</text>
</comment>
<keyword evidence="3 8" id="KW-0690">Ribosome biogenesis</keyword>
<dbReference type="PIRSF" id="PIRSF006485">
    <property type="entry name" value="GTP-binding_EngA"/>
    <property type="match status" value="1"/>
</dbReference>
<dbReference type="Pfam" id="PF14714">
    <property type="entry name" value="KH_dom-like"/>
    <property type="match status" value="1"/>
</dbReference>
<dbReference type="PROSITE" id="PS51712">
    <property type="entry name" value="G_ENGA"/>
    <property type="match status" value="2"/>
</dbReference>
<comment type="function">
    <text evidence="8 10">GTPase that plays an essential role in the late steps of ribosome biogenesis.</text>
</comment>
<dbReference type="Gene3D" id="3.30.300.20">
    <property type="match status" value="1"/>
</dbReference>
<dbReference type="InterPro" id="IPR005225">
    <property type="entry name" value="Small_GTP-bd"/>
</dbReference>
<dbReference type="Gene3D" id="3.40.50.300">
    <property type="entry name" value="P-loop containing nucleotide triphosphate hydrolases"/>
    <property type="match status" value="2"/>
</dbReference>
<evidence type="ECO:0000256" key="9">
    <source>
        <dbReference type="PROSITE-ProRule" id="PRU01049"/>
    </source>
</evidence>
<feature type="domain" description="EngA-type G" evidence="11">
    <location>
        <begin position="5"/>
        <end position="169"/>
    </location>
</feature>
<evidence type="ECO:0000256" key="4">
    <source>
        <dbReference type="ARBA" id="ARBA00022737"/>
    </source>
</evidence>
<keyword evidence="4 10" id="KW-0677">Repeat</keyword>
<keyword evidence="5 8" id="KW-0547">Nucleotide-binding</keyword>
<sequence length="438" mass="50023">MIMNNIVAIVGRPNVGKSTFFNRLIKRREAIVDSVSGVTRDRNYGKSEWNGKEFSVIDTGGYIKGSDDIFEGEIRRQVELAIDEADAIIFVVDVEEGITPMDAEVAKLLRKVTKPILLAVNKVDNAMREKDAVEFYNLGLGEYYTIASISGSGTGELLDKLVEVLPELPEVTEEEEALPRFCVVGRPNAGKSSFINALIGEDRFVVTDIAGTTRDSIDTRYNRFGFEFNLVDTAGIRRKAKVKEDLEFYSVMRSVRAIEHSDVCILLIDATRGFEGQDQSIFWLAEKNRKGVIILVNKWDLVEKDTMSTRDYENKIREELQPFTDVPIIFTSALTKQRLLKALEGTVKVYENRKQRIPTSKFNDYMLKLIEAYPPPALKGKYVKIKYCMQLPTPTPQFVFFANLPQYVKEPYKRFLENKIRENWDFSGVPIDIYIREK</sequence>
<evidence type="ECO:0000256" key="3">
    <source>
        <dbReference type="ARBA" id="ARBA00022517"/>
    </source>
</evidence>
<dbReference type="PRINTS" id="PR00326">
    <property type="entry name" value="GTP1OBG"/>
</dbReference>
<feature type="binding site" evidence="8">
    <location>
        <begin position="185"/>
        <end position="192"/>
    </location>
    <ligand>
        <name>GTP</name>
        <dbReference type="ChEBI" id="CHEBI:37565"/>
        <label>2</label>
    </ligand>
</feature>
<comment type="similarity">
    <text evidence="1 8 9 10">Belongs to the TRAFAC class TrmE-Era-EngA-EngB-Septin-like GTPase superfamily. EngA (Der) GTPase family.</text>
</comment>
<dbReference type="InterPro" id="IPR006073">
    <property type="entry name" value="GTP-bd"/>
</dbReference>
<gene>
    <name evidence="8 12" type="primary">der</name>
    <name evidence="12" type="ORF">GCM10022386_23170</name>
</gene>
<name>A0ABP7U6H8_9FLAO</name>
<organism evidence="12 13">
    <name type="scientific">Flavobacterium cheonhonense</name>
    <dbReference type="NCBI Taxonomy" id="706185"/>
    <lineage>
        <taxon>Bacteria</taxon>
        <taxon>Pseudomonadati</taxon>
        <taxon>Bacteroidota</taxon>
        <taxon>Flavobacteriia</taxon>
        <taxon>Flavobacteriales</taxon>
        <taxon>Flavobacteriaceae</taxon>
        <taxon>Flavobacterium</taxon>
    </lineage>
</organism>
<reference evidence="13" key="1">
    <citation type="journal article" date="2019" name="Int. J. Syst. Evol. Microbiol.">
        <title>The Global Catalogue of Microorganisms (GCM) 10K type strain sequencing project: providing services to taxonomists for standard genome sequencing and annotation.</title>
        <authorList>
            <consortium name="The Broad Institute Genomics Platform"/>
            <consortium name="The Broad Institute Genome Sequencing Center for Infectious Disease"/>
            <person name="Wu L."/>
            <person name="Ma J."/>
        </authorList>
    </citation>
    <scope>NUCLEOTIDE SEQUENCE [LARGE SCALE GENOMIC DNA]</scope>
    <source>
        <strain evidence="13">JCM 17064</strain>
    </source>
</reference>
<feature type="binding site" evidence="8">
    <location>
        <begin position="11"/>
        <end position="18"/>
    </location>
    <ligand>
        <name>GTP</name>
        <dbReference type="ChEBI" id="CHEBI:37565"/>
        <label>1</label>
    </ligand>
</feature>
<evidence type="ECO:0000313" key="13">
    <source>
        <dbReference type="Proteomes" id="UP001500968"/>
    </source>
</evidence>
<dbReference type="InterPro" id="IPR031166">
    <property type="entry name" value="G_ENGA"/>
</dbReference>
<feature type="binding site" evidence="8">
    <location>
        <begin position="232"/>
        <end position="236"/>
    </location>
    <ligand>
        <name>GTP</name>
        <dbReference type="ChEBI" id="CHEBI:37565"/>
        <label>2</label>
    </ligand>
</feature>
<evidence type="ECO:0000256" key="7">
    <source>
        <dbReference type="ARBA" id="ARBA00032345"/>
    </source>
</evidence>
<proteinExistence type="inferred from homology"/>
<evidence type="ECO:0000256" key="5">
    <source>
        <dbReference type="ARBA" id="ARBA00022741"/>
    </source>
</evidence>
<dbReference type="CDD" id="cd01895">
    <property type="entry name" value="EngA2"/>
    <property type="match status" value="1"/>
</dbReference>
<dbReference type="InterPro" id="IPR027417">
    <property type="entry name" value="P-loop_NTPase"/>
</dbReference>
<dbReference type="SUPFAM" id="SSF52540">
    <property type="entry name" value="P-loop containing nucleoside triphosphate hydrolases"/>
    <property type="match status" value="2"/>
</dbReference>
<feature type="binding site" evidence="8">
    <location>
        <begin position="297"/>
        <end position="300"/>
    </location>
    <ligand>
        <name>GTP</name>
        <dbReference type="ChEBI" id="CHEBI:37565"/>
        <label>2</label>
    </ligand>
</feature>
<evidence type="ECO:0000259" key="11">
    <source>
        <dbReference type="PROSITE" id="PS51712"/>
    </source>
</evidence>
<dbReference type="InterPro" id="IPR016484">
    <property type="entry name" value="GTPase_Der"/>
</dbReference>
<evidence type="ECO:0000256" key="6">
    <source>
        <dbReference type="ARBA" id="ARBA00023134"/>
    </source>
</evidence>